<evidence type="ECO:0000313" key="7">
    <source>
        <dbReference type="EMBL" id="MDY0884246.1"/>
    </source>
</evidence>
<dbReference type="InterPro" id="IPR050833">
    <property type="entry name" value="Poly_Biosynth_Transport"/>
</dbReference>
<feature type="transmembrane region" description="Helical" evidence="6">
    <location>
        <begin position="167"/>
        <end position="192"/>
    </location>
</feature>
<keyword evidence="5 6" id="KW-0472">Membrane</keyword>
<evidence type="ECO:0000256" key="1">
    <source>
        <dbReference type="ARBA" id="ARBA00004651"/>
    </source>
</evidence>
<feature type="transmembrane region" description="Helical" evidence="6">
    <location>
        <begin position="413"/>
        <end position="431"/>
    </location>
</feature>
<feature type="transmembrane region" description="Helical" evidence="6">
    <location>
        <begin position="252"/>
        <end position="271"/>
    </location>
</feature>
<feature type="transmembrane region" description="Helical" evidence="6">
    <location>
        <begin position="324"/>
        <end position="343"/>
    </location>
</feature>
<keyword evidence="8" id="KW-1185">Reference proteome</keyword>
<dbReference type="RefSeq" id="WP_320509313.1">
    <property type="nucleotide sequence ID" value="NZ_JAXCLW010000004.1"/>
</dbReference>
<keyword evidence="3 6" id="KW-0812">Transmembrane</keyword>
<feature type="transmembrane region" description="Helical" evidence="6">
    <location>
        <begin position="355"/>
        <end position="377"/>
    </location>
</feature>
<keyword evidence="4 6" id="KW-1133">Transmembrane helix</keyword>
<protein>
    <submittedName>
        <fullName evidence="7">Oligosaccharide flippase family protein</fullName>
    </submittedName>
</protein>
<feature type="transmembrane region" description="Helical" evidence="6">
    <location>
        <begin position="437"/>
        <end position="461"/>
    </location>
</feature>
<evidence type="ECO:0000256" key="3">
    <source>
        <dbReference type="ARBA" id="ARBA00022692"/>
    </source>
</evidence>
<evidence type="ECO:0000256" key="2">
    <source>
        <dbReference type="ARBA" id="ARBA00022475"/>
    </source>
</evidence>
<evidence type="ECO:0000313" key="8">
    <source>
        <dbReference type="Proteomes" id="UP001279642"/>
    </source>
</evidence>
<comment type="subcellular location">
    <subcellularLocation>
        <location evidence="1">Cell membrane</location>
        <topology evidence="1">Multi-pass membrane protein</topology>
    </subcellularLocation>
</comment>
<sequence>MIGGQVIRYLPSTIIPPLSTFIAIYIYTRLLTPTEVGTYTFTLTITFLWQSVFFSWLPIAVVRFYTGDYARSGEDVVTVAHRGFGLAAIAATVVFLTAKYLGFFEDIWVTWLALPLALSRSLLNVQLSWLQAQFKIGRYNLLEVGQTICGIVSGIILVEFYDLGAEGALIGILIGYIVGLAGNLLNIFRVAIKSVPSASLLREFFAYGLPLSLGSILASALASVDRVVITKYLGLSEVAAYSLAFGLVDRPITLIFSSVSIAMFPVAMHALESQGPAVARGYLRQGLGLAFALAIPACFGIAALDKNVVWVLLGENFREETWPLIVWVTICSFLAGVSYHTFGQSFHFSRQTWKVLFTIGPAAAINIVACIIFVPSFGLQGAIGANLVSMVVLVIVSGILGQRSFRLDIPYVDALKAAVASALMYLILKLLQLPLTAWGLVTGIVVGGLLYGLLALALNIAQARQMLDAKLISGRRPS</sequence>
<feature type="transmembrane region" description="Helical" evidence="6">
    <location>
        <begin position="283"/>
        <end position="304"/>
    </location>
</feature>
<evidence type="ECO:0000256" key="4">
    <source>
        <dbReference type="ARBA" id="ARBA00022989"/>
    </source>
</evidence>
<dbReference type="Pfam" id="PF13440">
    <property type="entry name" value="Polysacc_synt_3"/>
    <property type="match status" value="1"/>
</dbReference>
<feature type="transmembrane region" description="Helical" evidence="6">
    <location>
        <begin position="83"/>
        <end position="102"/>
    </location>
</feature>
<keyword evidence="2" id="KW-1003">Cell membrane</keyword>
<name>A0ABU5EDH1_9PROT</name>
<proteinExistence type="predicted"/>
<reference evidence="7 8" key="1">
    <citation type="journal article" date="2016" name="Antonie Van Leeuwenhoek">
        <title>Dongia soli sp. nov., isolated from soil from Dokdo, Korea.</title>
        <authorList>
            <person name="Kim D.U."/>
            <person name="Lee H."/>
            <person name="Kim H."/>
            <person name="Kim S.G."/>
            <person name="Ka J.O."/>
        </authorList>
    </citation>
    <scope>NUCLEOTIDE SEQUENCE [LARGE SCALE GENOMIC DNA]</scope>
    <source>
        <strain evidence="7 8">D78</strain>
    </source>
</reference>
<evidence type="ECO:0000256" key="6">
    <source>
        <dbReference type="SAM" id="Phobius"/>
    </source>
</evidence>
<feature type="transmembrane region" description="Helical" evidence="6">
    <location>
        <begin position="39"/>
        <end position="62"/>
    </location>
</feature>
<accession>A0ABU5EDH1</accession>
<feature type="transmembrane region" description="Helical" evidence="6">
    <location>
        <begin position="7"/>
        <end position="27"/>
    </location>
</feature>
<feature type="transmembrane region" description="Helical" evidence="6">
    <location>
        <begin position="383"/>
        <end position="401"/>
    </location>
</feature>
<dbReference type="PANTHER" id="PTHR30250:SF11">
    <property type="entry name" value="O-ANTIGEN TRANSPORTER-RELATED"/>
    <property type="match status" value="1"/>
</dbReference>
<evidence type="ECO:0000256" key="5">
    <source>
        <dbReference type="ARBA" id="ARBA00023136"/>
    </source>
</evidence>
<organism evidence="7 8">
    <name type="scientific">Dongia soli</name>
    <dbReference type="NCBI Taxonomy" id="600628"/>
    <lineage>
        <taxon>Bacteria</taxon>
        <taxon>Pseudomonadati</taxon>
        <taxon>Pseudomonadota</taxon>
        <taxon>Alphaproteobacteria</taxon>
        <taxon>Rhodospirillales</taxon>
        <taxon>Dongiaceae</taxon>
        <taxon>Dongia</taxon>
    </lineage>
</organism>
<dbReference type="Proteomes" id="UP001279642">
    <property type="component" value="Unassembled WGS sequence"/>
</dbReference>
<comment type="caution">
    <text evidence="7">The sequence shown here is derived from an EMBL/GenBank/DDBJ whole genome shotgun (WGS) entry which is preliminary data.</text>
</comment>
<feature type="transmembrane region" description="Helical" evidence="6">
    <location>
        <begin position="141"/>
        <end position="161"/>
    </location>
</feature>
<feature type="transmembrane region" description="Helical" evidence="6">
    <location>
        <begin position="108"/>
        <end position="129"/>
    </location>
</feature>
<dbReference type="EMBL" id="JAXCLW010000004">
    <property type="protein sequence ID" value="MDY0884246.1"/>
    <property type="molecule type" value="Genomic_DNA"/>
</dbReference>
<feature type="transmembrane region" description="Helical" evidence="6">
    <location>
        <begin position="204"/>
        <end position="224"/>
    </location>
</feature>
<gene>
    <name evidence="7" type="ORF">SMD27_15480</name>
</gene>
<dbReference type="PANTHER" id="PTHR30250">
    <property type="entry name" value="PST FAMILY PREDICTED COLANIC ACID TRANSPORTER"/>
    <property type="match status" value="1"/>
</dbReference>